<dbReference type="RefSeq" id="WP_085749262.1">
    <property type="nucleotide sequence ID" value="NZ_BSPR01000002.1"/>
</dbReference>
<dbReference type="CDD" id="cd02440">
    <property type="entry name" value="AdoMet_MTases"/>
    <property type="match status" value="1"/>
</dbReference>
<dbReference type="InterPro" id="IPR013216">
    <property type="entry name" value="Methyltransf_11"/>
</dbReference>
<dbReference type="InterPro" id="IPR029063">
    <property type="entry name" value="SAM-dependent_MTases_sf"/>
</dbReference>
<reference evidence="1 2" key="1">
    <citation type="submission" date="2016-04" db="EMBL/GenBank/DDBJ databases">
        <title>Complete genome sequence of natural rubber-degrading, novel Gram-negative bacterium, Rhizobacter gummiphilus strain NS21.</title>
        <authorList>
            <person name="Tabata M."/>
            <person name="Kasai D."/>
            <person name="Fukuda M."/>
        </authorList>
    </citation>
    <scope>NUCLEOTIDE SEQUENCE [LARGE SCALE GENOMIC DNA]</scope>
    <source>
        <strain evidence="1 2">NS21</strain>
    </source>
</reference>
<gene>
    <name evidence="1" type="ORF">A4W93_03330</name>
</gene>
<dbReference type="PANTHER" id="PTHR43591">
    <property type="entry name" value="METHYLTRANSFERASE"/>
    <property type="match status" value="1"/>
</dbReference>
<proteinExistence type="predicted"/>
<dbReference type="EMBL" id="CP015118">
    <property type="protein sequence ID" value="ARN19027.1"/>
    <property type="molecule type" value="Genomic_DNA"/>
</dbReference>
<evidence type="ECO:0000313" key="1">
    <source>
        <dbReference type="EMBL" id="ARN19027.1"/>
    </source>
</evidence>
<accession>A0A1W6L4B3</accession>
<dbReference type="PANTHER" id="PTHR43591:SF24">
    <property type="entry name" value="2-METHOXY-6-POLYPRENYL-1,4-BENZOQUINOL METHYLASE, MITOCHONDRIAL"/>
    <property type="match status" value="1"/>
</dbReference>
<dbReference type="SUPFAM" id="SSF53335">
    <property type="entry name" value="S-adenosyl-L-methionine-dependent methyltransferases"/>
    <property type="match status" value="1"/>
</dbReference>
<keyword evidence="2" id="KW-1185">Reference proteome</keyword>
<dbReference type="STRING" id="946333.A4W93_03330"/>
<dbReference type="Pfam" id="PF08241">
    <property type="entry name" value="Methyltransf_11"/>
    <property type="match status" value="1"/>
</dbReference>
<dbReference type="Gene3D" id="3.40.50.150">
    <property type="entry name" value="Vaccinia Virus protein VP39"/>
    <property type="match status" value="1"/>
</dbReference>
<dbReference type="OrthoDB" id="9797252at2"/>
<dbReference type="Proteomes" id="UP000193427">
    <property type="component" value="Chromosome"/>
</dbReference>
<sequence length="260" mass="27647">MTQTVQFNDGASYEVMMGRWSRLAGDLFLDWLAVPEGLRWVDVGCGNGAFTEQLVERTRASHVVAVDPSPGQLAFARTRLPAGAPVEWLEGGAQQLPVADGSCDAATMALVLFFVPDPAAGVAEMVRAVRPGGVVAAYHWDMLNRGFPLADIGAEMVKLGARPPMPPSADASTLEASAALWTGAGLRDVETRSITVQRTFDSFDDYWHSAASSQALRTAAEVLTAEQQATLKANVRLRLQADGGPVTVTARATAVRGVRP</sequence>
<dbReference type="AlphaFoldDB" id="A0A1W6L4B3"/>
<dbReference type="GO" id="GO:0008757">
    <property type="term" value="F:S-adenosylmethionine-dependent methyltransferase activity"/>
    <property type="evidence" value="ECO:0007669"/>
    <property type="project" value="InterPro"/>
</dbReference>
<protein>
    <submittedName>
        <fullName evidence="1">Uncharacterized protein</fullName>
    </submittedName>
</protein>
<organism evidence="1 2">
    <name type="scientific">Piscinibacter gummiphilus</name>
    <dbReference type="NCBI Taxonomy" id="946333"/>
    <lineage>
        <taxon>Bacteria</taxon>
        <taxon>Pseudomonadati</taxon>
        <taxon>Pseudomonadota</taxon>
        <taxon>Betaproteobacteria</taxon>
        <taxon>Burkholderiales</taxon>
        <taxon>Sphaerotilaceae</taxon>
        <taxon>Piscinibacter</taxon>
    </lineage>
</organism>
<evidence type="ECO:0000313" key="2">
    <source>
        <dbReference type="Proteomes" id="UP000193427"/>
    </source>
</evidence>
<dbReference type="KEGG" id="rgu:A4W93_03330"/>
<name>A0A1W6L4B3_9BURK</name>